<proteinExistence type="inferred from homology"/>
<dbReference type="EMBL" id="JACHJT010000001">
    <property type="protein sequence ID" value="MBB4934648.1"/>
    <property type="molecule type" value="Genomic_DNA"/>
</dbReference>
<keyword evidence="2" id="KW-1003">Cell membrane</keyword>
<accession>A0A7W7W5E8</accession>
<feature type="transmembrane region" description="Helical" evidence="7">
    <location>
        <begin position="86"/>
        <end position="105"/>
    </location>
</feature>
<evidence type="ECO:0000256" key="5">
    <source>
        <dbReference type="ARBA" id="ARBA00022989"/>
    </source>
</evidence>
<feature type="transmembrane region" description="Helical" evidence="7">
    <location>
        <begin position="44"/>
        <end position="66"/>
    </location>
</feature>
<dbReference type="GO" id="GO:0008961">
    <property type="term" value="F:phosphatidylglycerol-prolipoprotein diacylglyceryl transferase activity"/>
    <property type="evidence" value="ECO:0007669"/>
    <property type="project" value="InterPro"/>
</dbReference>
<dbReference type="PANTHER" id="PTHR30589:SF0">
    <property type="entry name" value="PHOSPHATIDYLGLYCEROL--PROLIPOPROTEIN DIACYLGLYCERYL TRANSFERASE"/>
    <property type="match status" value="1"/>
</dbReference>
<keyword evidence="4 7" id="KW-0812">Transmembrane</keyword>
<dbReference type="AlphaFoldDB" id="A0A7W7W5E8"/>
<evidence type="ECO:0000256" key="6">
    <source>
        <dbReference type="ARBA" id="ARBA00023136"/>
    </source>
</evidence>
<dbReference type="RefSeq" id="WP_184582869.1">
    <property type="nucleotide sequence ID" value="NZ_JACHJT010000001.1"/>
</dbReference>
<organism evidence="8 9">
    <name type="scientific">Lipingzhangella halophila</name>
    <dbReference type="NCBI Taxonomy" id="1783352"/>
    <lineage>
        <taxon>Bacteria</taxon>
        <taxon>Bacillati</taxon>
        <taxon>Actinomycetota</taxon>
        <taxon>Actinomycetes</taxon>
        <taxon>Streptosporangiales</taxon>
        <taxon>Nocardiopsidaceae</taxon>
        <taxon>Lipingzhangella</taxon>
    </lineage>
</organism>
<protein>
    <submittedName>
        <fullName evidence="8">Prolipoprotein diacylglyceryl transferase</fullName>
    </submittedName>
</protein>
<evidence type="ECO:0000256" key="1">
    <source>
        <dbReference type="ARBA" id="ARBA00007150"/>
    </source>
</evidence>
<gene>
    <name evidence="8" type="ORF">F4561_005468</name>
</gene>
<reference evidence="8 9" key="1">
    <citation type="submission" date="2020-08" db="EMBL/GenBank/DDBJ databases">
        <title>Sequencing the genomes of 1000 actinobacteria strains.</title>
        <authorList>
            <person name="Klenk H.-P."/>
        </authorList>
    </citation>
    <scope>NUCLEOTIDE SEQUENCE [LARGE SCALE GENOMIC DNA]</scope>
    <source>
        <strain evidence="8 9">DSM 102030</strain>
    </source>
</reference>
<keyword evidence="3 8" id="KW-0808">Transferase</keyword>
<keyword evidence="5 7" id="KW-1133">Transmembrane helix</keyword>
<dbReference type="GO" id="GO:0042158">
    <property type="term" value="P:lipoprotein biosynthetic process"/>
    <property type="evidence" value="ECO:0007669"/>
    <property type="project" value="InterPro"/>
</dbReference>
<dbReference type="Pfam" id="PF01790">
    <property type="entry name" value="LGT"/>
    <property type="match status" value="1"/>
</dbReference>
<feature type="transmembrane region" description="Helical" evidence="7">
    <location>
        <begin position="168"/>
        <end position="185"/>
    </location>
</feature>
<evidence type="ECO:0000313" key="8">
    <source>
        <dbReference type="EMBL" id="MBB4934648.1"/>
    </source>
</evidence>
<keyword evidence="6 7" id="KW-0472">Membrane</keyword>
<dbReference type="PANTHER" id="PTHR30589">
    <property type="entry name" value="PROLIPOPROTEIN DIACYLGLYCERYL TRANSFERASE"/>
    <property type="match status" value="1"/>
</dbReference>
<comment type="similarity">
    <text evidence="1">Belongs to the Lgt family.</text>
</comment>
<feature type="transmembrane region" description="Helical" evidence="7">
    <location>
        <begin position="114"/>
        <end position="135"/>
    </location>
</feature>
<evidence type="ECO:0000256" key="4">
    <source>
        <dbReference type="ARBA" id="ARBA00022692"/>
    </source>
</evidence>
<sequence>MVPELNVLGLAIPTHGFFVGLGVLVAAVVFTAETRRRGMVRYENLVAVTGALVGGAIGMRLSGWAAQVDLSGLPSLAAAWEFGSRSILGGLLGAYIGVLVAKWLIGYTERTGDLFAPAVALGMAVGRVGCLLTEAPGRPTDLPWGITAPVTTPACPGCVAGEAMHPSFVYEIAFQLLAFLVLLWLRDRLSAPGELFTLYVAGYAVFRFAVEFTRANETVWLDLTRPQWFLVPALLLLSVRLAYNWRRGRYDSPRPEPRAARLTSTSN</sequence>
<dbReference type="Proteomes" id="UP000523007">
    <property type="component" value="Unassembled WGS sequence"/>
</dbReference>
<dbReference type="InterPro" id="IPR001640">
    <property type="entry name" value="Lgt"/>
</dbReference>
<feature type="transmembrane region" description="Helical" evidence="7">
    <location>
        <begin position="227"/>
        <end position="245"/>
    </location>
</feature>
<keyword evidence="8" id="KW-0449">Lipoprotein</keyword>
<evidence type="ECO:0000256" key="7">
    <source>
        <dbReference type="SAM" id="Phobius"/>
    </source>
</evidence>
<feature type="transmembrane region" description="Helical" evidence="7">
    <location>
        <begin position="197"/>
        <end position="215"/>
    </location>
</feature>
<evidence type="ECO:0000256" key="2">
    <source>
        <dbReference type="ARBA" id="ARBA00022475"/>
    </source>
</evidence>
<name>A0A7W7W5E8_9ACTN</name>
<dbReference type="GO" id="GO:0005886">
    <property type="term" value="C:plasma membrane"/>
    <property type="evidence" value="ECO:0007669"/>
    <property type="project" value="InterPro"/>
</dbReference>
<keyword evidence="9" id="KW-1185">Reference proteome</keyword>
<feature type="transmembrane region" description="Helical" evidence="7">
    <location>
        <begin position="12"/>
        <end position="32"/>
    </location>
</feature>
<evidence type="ECO:0000313" key="9">
    <source>
        <dbReference type="Proteomes" id="UP000523007"/>
    </source>
</evidence>
<comment type="caution">
    <text evidence="8">The sequence shown here is derived from an EMBL/GenBank/DDBJ whole genome shotgun (WGS) entry which is preliminary data.</text>
</comment>
<evidence type="ECO:0000256" key="3">
    <source>
        <dbReference type="ARBA" id="ARBA00022679"/>
    </source>
</evidence>